<proteinExistence type="predicted"/>
<evidence type="ECO:0000313" key="1">
    <source>
        <dbReference type="EMBL" id="AID58875.1"/>
    </source>
</evidence>
<dbReference type="Proteomes" id="UP000027491">
    <property type="component" value="Segment"/>
</dbReference>
<sequence>MPDPAVKAAERAWRKAHPEVAITRGANTPLATPREVAAASEALYPIRNLVSKFELDPIGGWSLDDFLAELYPLIYPDEELS</sequence>
<dbReference type="EMBL" id="KJ567043">
    <property type="protein sequence ID" value="AID58875.1"/>
    <property type="molecule type" value="Genomic_DNA"/>
</dbReference>
<accession>A0A068F8P1</accession>
<dbReference type="GeneID" id="23679562"/>
<dbReference type="KEGG" id="vg:23679562"/>
<keyword evidence="2" id="KW-1185">Reference proteome</keyword>
<dbReference type="RefSeq" id="YP_009124798.1">
    <property type="nucleotide sequence ID" value="NC_026590.1"/>
</dbReference>
<gene>
    <name evidence="1" type="primary">56</name>
    <name evidence="1" type="ORF">PBI_GAIA_56</name>
</gene>
<protein>
    <submittedName>
        <fullName evidence="1">Uncharacterized protein</fullName>
    </submittedName>
</protein>
<evidence type="ECO:0000313" key="2">
    <source>
        <dbReference type="Proteomes" id="UP000027491"/>
    </source>
</evidence>
<organism evidence="1 2">
    <name type="scientific">Mycobacterium phage Gaia</name>
    <dbReference type="NCBI Taxonomy" id="1486472"/>
    <lineage>
        <taxon>Viruses</taxon>
        <taxon>Duplodnaviria</taxon>
        <taxon>Heunggongvirae</taxon>
        <taxon>Uroviricota</taxon>
        <taxon>Caudoviricetes</taxon>
        <taxon>Gaiavirus</taxon>
        <taxon>Gaiavirus gaia</taxon>
    </lineage>
</organism>
<reference evidence="1 2" key="1">
    <citation type="submission" date="2014-03" db="EMBL/GenBank/DDBJ databases">
        <authorList>
            <person name="Yoder B.A."/>
            <person name="Colicchio M.A."/>
            <person name="Schafer C.E."/>
            <person name="Abrahim M.R."/>
            <person name="Adkins N.L."/>
            <person name="Burke K.A."/>
            <person name="Churilla B.M."/>
            <person name="Cohen K.L."/>
            <person name="Fasoranti T.O."/>
            <person name="Genkil J.S."/>
            <person name="Kramer Z.J."/>
            <person name="Prout A.K."/>
            <person name="Schwarz A.G."/>
            <person name="Tish M."/>
            <person name="Vispute N."/>
            <person name="Wilkes K.E."/>
            <person name="Williams C.R."/>
            <person name="Xiao X."/>
            <person name="Yu V.J."/>
            <person name="Lapin J.S."/>
            <person name="Ott C.T."/>
            <person name="Walburn T.D."/>
            <person name="Bradley K.W."/>
            <person name="Clarke D.Q."/>
            <person name="Lewis M.F."/>
            <person name="Barker L.P."/>
            <person name="Bailey C."/>
            <person name="Asai D.J."/>
            <person name="Bowman C.A."/>
            <person name="Russell D.A."/>
            <person name="Pope W.H."/>
            <person name="Jacobs-Sera D."/>
            <person name="Hendrix R.W."/>
            <person name="Hatfull G.F."/>
        </authorList>
    </citation>
    <scope>NUCLEOTIDE SEQUENCE [LARGE SCALE GENOMIC DNA]</scope>
</reference>
<name>A0A068F8P1_9CAUD</name>